<proteinExistence type="predicted"/>
<dbReference type="Proteomes" id="UP001172684">
    <property type="component" value="Unassembled WGS sequence"/>
</dbReference>
<evidence type="ECO:0000313" key="2">
    <source>
        <dbReference type="EMBL" id="KAJ9654976.1"/>
    </source>
</evidence>
<organism evidence="2 3">
    <name type="scientific">Coniosporium apollinis</name>
    <dbReference type="NCBI Taxonomy" id="61459"/>
    <lineage>
        <taxon>Eukaryota</taxon>
        <taxon>Fungi</taxon>
        <taxon>Dikarya</taxon>
        <taxon>Ascomycota</taxon>
        <taxon>Pezizomycotina</taxon>
        <taxon>Dothideomycetes</taxon>
        <taxon>Dothideomycetes incertae sedis</taxon>
        <taxon>Coniosporium</taxon>
    </lineage>
</organism>
<keyword evidence="1" id="KW-1133">Transmembrane helix</keyword>
<evidence type="ECO:0008006" key="4">
    <source>
        <dbReference type="Google" id="ProtNLM"/>
    </source>
</evidence>
<keyword evidence="3" id="KW-1185">Reference proteome</keyword>
<evidence type="ECO:0000313" key="3">
    <source>
        <dbReference type="Proteomes" id="UP001172684"/>
    </source>
</evidence>
<keyword evidence="1" id="KW-0812">Transmembrane</keyword>
<name>A0ABQ9NF47_9PEZI</name>
<gene>
    <name evidence="2" type="ORF">H2201_008902</name>
</gene>
<accession>A0ABQ9NF47</accession>
<evidence type="ECO:0000256" key="1">
    <source>
        <dbReference type="SAM" id="Phobius"/>
    </source>
</evidence>
<reference evidence="2" key="1">
    <citation type="submission" date="2022-10" db="EMBL/GenBank/DDBJ databases">
        <title>Culturing micro-colonial fungi from biological soil crusts in the Mojave desert and describing Neophaeococcomyces mojavensis, and introducing the new genera and species Taxawa tesnikishii.</title>
        <authorList>
            <person name="Kurbessoian T."/>
            <person name="Stajich J.E."/>
        </authorList>
    </citation>
    <scope>NUCLEOTIDE SEQUENCE</scope>
    <source>
        <strain evidence="2">TK_1</strain>
    </source>
</reference>
<comment type="caution">
    <text evidence="2">The sequence shown here is derived from an EMBL/GenBank/DDBJ whole genome shotgun (WGS) entry which is preliminary data.</text>
</comment>
<feature type="transmembrane region" description="Helical" evidence="1">
    <location>
        <begin position="50"/>
        <end position="73"/>
    </location>
</feature>
<protein>
    <recommendedName>
        <fullName evidence="4">Mitochondrial import inner membrane translocase subunit TIM54</fullName>
    </recommendedName>
</protein>
<dbReference type="EMBL" id="JAPDRL010000201">
    <property type="protein sequence ID" value="KAJ9654976.1"/>
    <property type="molecule type" value="Genomic_DNA"/>
</dbReference>
<sequence length="265" mass="29611">MSGSSLHVSWPDWSLFKFPPASYPSALPPPSDEATWRSPFPINEKLYNDALSPVIACTIATVYATTVTILNAYNRSRGNKPGGQPKALAAAPPRWKNVACQRFFVSGPGSGFFAVVSPAQLQEEEDARRRREMAQALPEADFVTAQVDGMLEEGLQEVDASENLILDNAAQTEVSPWLEMTRWPRYLRGYSFDEVAPLGSPADPATEPLLAEFAQSFDRIVEESHKSVCDDKVNVFDQARINSFIQRRRAWDRPLMIKLKKSTYQ</sequence>
<keyword evidence="1" id="KW-0472">Membrane</keyword>